<evidence type="ECO:0000313" key="2">
    <source>
        <dbReference type="EMBL" id="GIM28635.1"/>
    </source>
</evidence>
<feature type="transmembrane region" description="Helical" evidence="1">
    <location>
        <begin position="102"/>
        <end position="120"/>
    </location>
</feature>
<gene>
    <name evidence="2" type="ORF">CPJCM30710_13010</name>
</gene>
<feature type="transmembrane region" description="Helical" evidence="1">
    <location>
        <begin position="14"/>
        <end position="36"/>
    </location>
</feature>
<comment type="caution">
    <text evidence="2">The sequence shown here is derived from an EMBL/GenBank/DDBJ whole genome shotgun (WGS) entry which is preliminary data.</text>
</comment>
<dbReference type="Proteomes" id="UP000679179">
    <property type="component" value="Unassembled WGS sequence"/>
</dbReference>
<keyword evidence="1" id="KW-0472">Membrane</keyword>
<dbReference type="AlphaFoldDB" id="A0A919VFP5"/>
<feature type="transmembrane region" description="Helical" evidence="1">
    <location>
        <begin position="42"/>
        <end position="62"/>
    </location>
</feature>
<keyword evidence="1" id="KW-0812">Transmembrane</keyword>
<accession>A0A919VFP5</accession>
<evidence type="ECO:0000313" key="3">
    <source>
        <dbReference type="Proteomes" id="UP000679179"/>
    </source>
</evidence>
<dbReference type="InterPro" id="IPR023804">
    <property type="entry name" value="DUF3792_TM"/>
</dbReference>
<sequence length="122" mass="13354">MNWNKYIGSVTKGVLRAIIATVFLVIVLSICMSFVFPNIKTLSVAWVVITCISILLGSVYAARKNGEKGWFVGLGVAFLYYIGLLILSAVFKDMINFTIADIYRMLIALVIGVLSGMLGINI</sequence>
<name>A0A919VFP5_9CLOT</name>
<organism evidence="2 3">
    <name type="scientific">Clostridium polyendosporum</name>
    <dbReference type="NCBI Taxonomy" id="69208"/>
    <lineage>
        <taxon>Bacteria</taxon>
        <taxon>Bacillati</taxon>
        <taxon>Bacillota</taxon>
        <taxon>Clostridia</taxon>
        <taxon>Eubacteriales</taxon>
        <taxon>Clostridiaceae</taxon>
        <taxon>Clostridium</taxon>
    </lineage>
</organism>
<reference evidence="2" key="1">
    <citation type="submission" date="2021-03" db="EMBL/GenBank/DDBJ databases">
        <title>Taxonomic study of Clostridium polyendosporum from meadow-gley soil under rice.</title>
        <authorList>
            <person name="Kobayashi H."/>
            <person name="Tanizawa Y."/>
            <person name="Yagura M."/>
        </authorList>
    </citation>
    <scope>NUCLEOTIDE SEQUENCE</scope>
    <source>
        <strain evidence="2">JCM 30710</strain>
    </source>
</reference>
<dbReference type="EMBL" id="BOPZ01000008">
    <property type="protein sequence ID" value="GIM28635.1"/>
    <property type="molecule type" value="Genomic_DNA"/>
</dbReference>
<dbReference type="RefSeq" id="WP_212903360.1">
    <property type="nucleotide sequence ID" value="NZ_BOPZ01000008.1"/>
</dbReference>
<proteinExistence type="predicted"/>
<dbReference type="Pfam" id="PF12670">
    <property type="entry name" value="DUF3792"/>
    <property type="match status" value="1"/>
</dbReference>
<dbReference type="NCBIfam" id="TIGR04086">
    <property type="entry name" value="TIGR04086_membr"/>
    <property type="match status" value="1"/>
</dbReference>
<keyword evidence="1" id="KW-1133">Transmembrane helix</keyword>
<protein>
    <submittedName>
        <fullName evidence="2">Membrane protein</fullName>
    </submittedName>
</protein>
<evidence type="ECO:0000256" key="1">
    <source>
        <dbReference type="SAM" id="Phobius"/>
    </source>
</evidence>
<keyword evidence="3" id="KW-1185">Reference proteome</keyword>
<feature type="transmembrane region" description="Helical" evidence="1">
    <location>
        <begin position="69"/>
        <end position="90"/>
    </location>
</feature>